<proteinExistence type="predicted"/>
<name>A0A2K1X493_POPTR</name>
<organism evidence="1 2">
    <name type="scientific">Populus trichocarpa</name>
    <name type="common">Western balsam poplar</name>
    <name type="synonym">Populus balsamifera subsp. trichocarpa</name>
    <dbReference type="NCBI Taxonomy" id="3694"/>
    <lineage>
        <taxon>Eukaryota</taxon>
        <taxon>Viridiplantae</taxon>
        <taxon>Streptophyta</taxon>
        <taxon>Embryophyta</taxon>
        <taxon>Tracheophyta</taxon>
        <taxon>Spermatophyta</taxon>
        <taxon>Magnoliopsida</taxon>
        <taxon>eudicotyledons</taxon>
        <taxon>Gunneridae</taxon>
        <taxon>Pentapetalae</taxon>
        <taxon>rosids</taxon>
        <taxon>fabids</taxon>
        <taxon>Malpighiales</taxon>
        <taxon>Salicaceae</taxon>
        <taxon>Saliceae</taxon>
        <taxon>Populus</taxon>
    </lineage>
</organism>
<keyword evidence="2" id="KW-1185">Reference proteome</keyword>
<dbReference type="EMBL" id="CM009306">
    <property type="protein sequence ID" value="PNS95600.1"/>
    <property type="molecule type" value="Genomic_DNA"/>
</dbReference>
<reference evidence="1 2" key="1">
    <citation type="journal article" date="2006" name="Science">
        <title>The genome of black cottonwood, Populus trichocarpa (Torr. &amp; Gray).</title>
        <authorList>
            <person name="Tuskan G.A."/>
            <person name="Difazio S."/>
            <person name="Jansson S."/>
            <person name="Bohlmann J."/>
            <person name="Grigoriev I."/>
            <person name="Hellsten U."/>
            <person name="Putnam N."/>
            <person name="Ralph S."/>
            <person name="Rombauts S."/>
            <person name="Salamov A."/>
            <person name="Schein J."/>
            <person name="Sterck L."/>
            <person name="Aerts A."/>
            <person name="Bhalerao R.R."/>
            <person name="Bhalerao R.P."/>
            <person name="Blaudez D."/>
            <person name="Boerjan W."/>
            <person name="Brun A."/>
            <person name="Brunner A."/>
            <person name="Busov V."/>
            <person name="Campbell M."/>
            <person name="Carlson J."/>
            <person name="Chalot M."/>
            <person name="Chapman J."/>
            <person name="Chen G.L."/>
            <person name="Cooper D."/>
            <person name="Coutinho P.M."/>
            <person name="Couturier J."/>
            <person name="Covert S."/>
            <person name="Cronk Q."/>
            <person name="Cunningham R."/>
            <person name="Davis J."/>
            <person name="Degroeve S."/>
            <person name="Dejardin A."/>
            <person name="Depamphilis C."/>
            <person name="Detter J."/>
            <person name="Dirks B."/>
            <person name="Dubchak I."/>
            <person name="Duplessis S."/>
            <person name="Ehlting J."/>
            <person name="Ellis B."/>
            <person name="Gendler K."/>
            <person name="Goodstein D."/>
            <person name="Gribskov M."/>
            <person name="Grimwood J."/>
            <person name="Groover A."/>
            <person name="Gunter L."/>
            <person name="Hamberger B."/>
            <person name="Heinze B."/>
            <person name="Helariutta Y."/>
            <person name="Henrissat B."/>
            <person name="Holligan D."/>
            <person name="Holt R."/>
            <person name="Huang W."/>
            <person name="Islam-Faridi N."/>
            <person name="Jones S."/>
            <person name="Jones-Rhoades M."/>
            <person name="Jorgensen R."/>
            <person name="Joshi C."/>
            <person name="Kangasjarvi J."/>
            <person name="Karlsson J."/>
            <person name="Kelleher C."/>
            <person name="Kirkpatrick R."/>
            <person name="Kirst M."/>
            <person name="Kohler A."/>
            <person name="Kalluri U."/>
            <person name="Larimer F."/>
            <person name="Leebens-Mack J."/>
            <person name="Leple J.C."/>
            <person name="Locascio P."/>
            <person name="Lou Y."/>
            <person name="Lucas S."/>
            <person name="Martin F."/>
            <person name="Montanini B."/>
            <person name="Napoli C."/>
            <person name="Nelson D.R."/>
            <person name="Nelson C."/>
            <person name="Nieminen K."/>
            <person name="Nilsson O."/>
            <person name="Pereda V."/>
            <person name="Peter G."/>
            <person name="Philippe R."/>
            <person name="Pilate G."/>
            <person name="Poliakov A."/>
            <person name="Razumovskaya J."/>
            <person name="Richardson P."/>
            <person name="Rinaldi C."/>
            <person name="Ritland K."/>
            <person name="Rouze P."/>
            <person name="Ryaboy D."/>
            <person name="Schmutz J."/>
            <person name="Schrader J."/>
            <person name="Segerman B."/>
            <person name="Shin H."/>
            <person name="Siddiqui A."/>
            <person name="Sterky F."/>
            <person name="Terry A."/>
            <person name="Tsai C.J."/>
            <person name="Uberbacher E."/>
            <person name="Unneberg P."/>
            <person name="Vahala J."/>
            <person name="Wall K."/>
            <person name="Wessler S."/>
            <person name="Yang G."/>
            <person name="Yin T."/>
            <person name="Douglas C."/>
            <person name="Marra M."/>
            <person name="Sandberg G."/>
            <person name="Van de Peer Y."/>
            <person name="Rokhsar D."/>
        </authorList>
    </citation>
    <scope>NUCLEOTIDE SEQUENCE [LARGE SCALE GENOMIC DNA]</scope>
    <source>
        <strain evidence="2">cv. Nisqually</strain>
    </source>
</reference>
<sequence length="146" mass="15921">MNSSASTDDINWVFDLLAGVQGPAWWRLLQDGNVWSPTAKDFFACLAADLSLPSKRAAGSCVVTVTGWICLSLLPVDLHLSEVLSPKHVAGSCVVAVKGRIMLEVIPFIVVDLLDWKEITNLLLRVGIWRVYVAGCILLCWSLPDG</sequence>
<dbReference type="Proteomes" id="UP000006729">
    <property type="component" value="Chromosome 17"/>
</dbReference>
<accession>A0A2K1X493</accession>
<dbReference type="AlphaFoldDB" id="A0A2K1X493"/>
<evidence type="ECO:0000313" key="2">
    <source>
        <dbReference type="Proteomes" id="UP000006729"/>
    </source>
</evidence>
<dbReference type="InParanoid" id="A0A2K1X493"/>
<gene>
    <name evidence="1" type="ORF">POPTR_017G067500</name>
</gene>
<protein>
    <submittedName>
        <fullName evidence="1">Uncharacterized protein</fullName>
    </submittedName>
</protein>
<evidence type="ECO:0000313" key="1">
    <source>
        <dbReference type="EMBL" id="PNS95600.1"/>
    </source>
</evidence>